<comment type="caution">
    <text evidence="1">The sequence shown here is derived from an EMBL/GenBank/DDBJ whole genome shotgun (WGS) entry which is preliminary data.</text>
</comment>
<dbReference type="OrthoDB" id="6463131at2"/>
<dbReference type="AlphaFoldDB" id="A0A370QVA9"/>
<evidence type="ECO:0000313" key="1">
    <source>
        <dbReference type="EMBL" id="RDK92853.1"/>
    </source>
</evidence>
<dbReference type="EMBL" id="QRAP01000003">
    <property type="protein sequence ID" value="RDK92853.1"/>
    <property type="molecule type" value="Genomic_DNA"/>
</dbReference>
<dbReference type="RefSeq" id="WP_115458038.1">
    <property type="nucleotide sequence ID" value="NZ_QRAP01000003.1"/>
</dbReference>
<name>A0A370QVA9_9GAMM</name>
<gene>
    <name evidence="1" type="ORF">C8D90_103246</name>
</gene>
<proteinExistence type="predicted"/>
<reference evidence="1 2" key="1">
    <citation type="submission" date="2018-07" db="EMBL/GenBank/DDBJ databases">
        <title>Genomic Encyclopedia of Type Strains, Phase IV (KMG-IV): sequencing the most valuable type-strain genomes for metagenomic binning, comparative biology and taxonomic classification.</title>
        <authorList>
            <person name="Goeker M."/>
        </authorList>
    </citation>
    <scope>NUCLEOTIDE SEQUENCE [LARGE SCALE GENOMIC DNA]</scope>
    <source>
        <strain evidence="1 2">DSM 103736</strain>
    </source>
</reference>
<organism evidence="1 2">
    <name type="scientific">Enterobacillus tribolii</name>
    <dbReference type="NCBI Taxonomy" id="1487935"/>
    <lineage>
        <taxon>Bacteria</taxon>
        <taxon>Pseudomonadati</taxon>
        <taxon>Pseudomonadota</taxon>
        <taxon>Gammaproteobacteria</taxon>
        <taxon>Enterobacterales</taxon>
        <taxon>Hafniaceae</taxon>
        <taxon>Enterobacillus</taxon>
    </lineage>
</organism>
<protein>
    <submittedName>
        <fullName evidence="1">Uncharacterized protein</fullName>
    </submittedName>
</protein>
<keyword evidence="2" id="KW-1185">Reference proteome</keyword>
<evidence type="ECO:0000313" key="2">
    <source>
        <dbReference type="Proteomes" id="UP000254848"/>
    </source>
</evidence>
<accession>A0A370QVA9</accession>
<sequence>MRNSLKALCILVVVAVAAFAYAWPYIQMEFAGSAHYTERDAREYDFYTPDILKKMPRITERYDFNYSNITGPAAQVWSINFYGANDINQIDDYLISIGYVKQSTCDIEADCWHAPASKEVVTVAKFATDTSISVQVYLSPYR</sequence>
<dbReference type="Proteomes" id="UP000254848">
    <property type="component" value="Unassembled WGS sequence"/>
</dbReference>